<dbReference type="eggNOG" id="COG2982">
    <property type="taxonomic scope" value="Bacteria"/>
</dbReference>
<name>L0E3J1_THIND</name>
<dbReference type="EMBL" id="CP003989">
    <property type="protein sequence ID" value="AGA35221.1"/>
    <property type="molecule type" value="Genomic_DNA"/>
</dbReference>
<keyword evidence="4" id="KW-1185">Reference proteome</keyword>
<dbReference type="OrthoDB" id="9766390at2"/>
<feature type="domain" description="AsmA" evidence="2">
    <location>
        <begin position="9"/>
        <end position="607"/>
    </location>
</feature>
<dbReference type="Proteomes" id="UP000010809">
    <property type="component" value="Chromosome"/>
</dbReference>
<dbReference type="RefSeq" id="WP_015260316.1">
    <property type="nucleotide sequence ID" value="NC_019902.2"/>
</dbReference>
<evidence type="ECO:0000259" key="2">
    <source>
        <dbReference type="Pfam" id="PF05170"/>
    </source>
</evidence>
<evidence type="ECO:0000313" key="3">
    <source>
        <dbReference type="EMBL" id="AGA35221.1"/>
    </source>
</evidence>
<feature type="region of interest" description="Disordered" evidence="1">
    <location>
        <begin position="698"/>
        <end position="728"/>
    </location>
</feature>
<evidence type="ECO:0000256" key="1">
    <source>
        <dbReference type="SAM" id="MobiDB-lite"/>
    </source>
</evidence>
<dbReference type="PATRIC" id="fig|1255043.3.peg.3623"/>
<dbReference type="GO" id="GO:0005886">
    <property type="term" value="C:plasma membrane"/>
    <property type="evidence" value="ECO:0007669"/>
    <property type="project" value="TreeGrafter"/>
</dbReference>
<feature type="compositionally biased region" description="Low complexity" evidence="1">
    <location>
        <begin position="710"/>
        <end position="722"/>
    </location>
</feature>
<reference evidence="3" key="1">
    <citation type="submission" date="2015-12" db="EMBL/GenBank/DDBJ databases">
        <authorList>
            <person name="Tikhonova T.V."/>
            <person name="Pavlov A.R."/>
            <person name="Beletsky A.V."/>
            <person name="Mardanov A.V."/>
            <person name="Sorokin D.Y."/>
            <person name="Ravin N.V."/>
            <person name="Popov V.O."/>
        </authorList>
    </citation>
    <scope>NUCLEOTIDE SEQUENCE</scope>
    <source>
        <strain evidence="3">DSM 14787</strain>
    </source>
</reference>
<accession>L0E3J1</accession>
<dbReference type="AlphaFoldDB" id="L0E3J1"/>
<sequence length="739" mass="79844">MKWLLRLLSLLGVVVLLAAVVAVFLVATFDPGAYRERIEDRVTEATGREFLLAGDIGLTLFPTIGLRLEDVSLANAPGFGDAPFAAAESVDVAVAMLPLLRRQLEVLRIDADGVSLSLTREQDGHNNWDDLAERLAGDAAPPGAGNERGDRERAVLGDFSVAGMDLTRVRVEWDDRQAGTRMVLDPANLRLRQFQPGADAPLEIDGSIRLEEQGEETGAMHLRLDALLNADPAAQRYALRNLASDLELQLPGMAGLLQSRFTTDVSLDLAAGVSRIEGLSAALGGMELVGRLEIRELGRETLAFEGQLRSNTFNPRLLLSELGLSVPDTTDPSALQRMELELAVSGNARELALDPLRITLDESTLRGDAGLRLSGPRPAVSFMLKGDRLNLDRYLPPEVEQARVSEAEPPPGAPPVPEEVDIPVELPAELMRAVDLDGRLTLETLTLLGLTLEAIEVNLRARDGEWKVEPLTGRGYEGQVEGRATVDASAAVPRYALAVSLAGVAIQPLLGALRQDEGRLVGTGNLALDVTAAGASVRALTSSLHGSGDMRFVDGAVRGINVARIIRQADARLRGERLEDDGEPNQTDFTELSGSFRILEGVVHNEDLVASSPLLRATGHGSANLPEQTLDYRVDATLVATIEGQGGRSLDDLRGVNLPIRISGTFADPRFRLDLDDVVRERVEDRVRREAGRLQDRLLERLGADEPGGDADPAAPADAEPSGSRRIEDELRRLRERLR</sequence>
<dbReference type="GO" id="GO:0090313">
    <property type="term" value="P:regulation of protein targeting to membrane"/>
    <property type="evidence" value="ECO:0007669"/>
    <property type="project" value="TreeGrafter"/>
</dbReference>
<dbReference type="HOGENOM" id="CLU_012870_0_0_6"/>
<dbReference type="PANTHER" id="PTHR30441">
    <property type="entry name" value="DUF748 DOMAIN-CONTAINING PROTEIN"/>
    <property type="match status" value="1"/>
</dbReference>
<proteinExistence type="predicted"/>
<protein>
    <submittedName>
        <fullName evidence="3">AsmA family protein</fullName>
    </submittedName>
</protein>
<organism evidence="3 4">
    <name type="scientific">Thioalkalivibrio nitratireducens (strain DSM 14787 / UNIQEM 213 / ALEN2)</name>
    <dbReference type="NCBI Taxonomy" id="1255043"/>
    <lineage>
        <taxon>Bacteria</taxon>
        <taxon>Pseudomonadati</taxon>
        <taxon>Pseudomonadota</taxon>
        <taxon>Gammaproteobacteria</taxon>
        <taxon>Chromatiales</taxon>
        <taxon>Ectothiorhodospiraceae</taxon>
        <taxon>Thioalkalivibrio</taxon>
    </lineage>
</organism>
<dbReference type="Pfam" id="PF05170">
    <property type="entry name" value="AsmA"/>
    <property type="match status" value="1"/>
</dbReference>
<dbReference type="InterPro" id="IPR007844">
    <property type="entry name" value="AsmA"/>
</dbReference>
<gene>
    <name evidence="3" type="primary">asmA [H]</name>
    <name evidence="3" type="ordered locus">TVNIR_3591</name>
</gene>
<dbReference type="PANTHER" id="PTHR30441:SF4">
    <property type="entry name" value="PROTEIN ASMA"/>
    <property type="match status" value="1"/>
</dbReference>
<dbReference type="KEGG" id="tni:TVNIR_3591"/>
<evidence type="ECO:0000313" key="4">
    <source>
        <dbReference type="Proteomes" id="UP000010809"/>
    </source>
</evidence>
<dbReference type="InterPro" id="IPR052894">
    <property type="entry name" value="AsmA-related"/>
</dbReference>
<dbReference type="STRING" id="1255043.TVNIR_3591"/>